<dbReference type="RefSeq" id="WP_048049324.1">
    <property type="nucleotide sequence ID" value="NZ_JJPL01000078.1"/>
</dbReference>
<dbReference type="GO" id="GO:0008233">
    <property type="term" value="F:peptidase activity"/>
    <property type="evidence" value="ECO:0007669"/>
    <property type="project" value="UniProtKB-KW"/>
</dbReference>
<evidence type="ECO:0008006" key="10">
    <source>
        <dbReference type="Google" id="ProtNLM"/>
    </source>
</evidence>
<dbReference type="InterPro" id="IPR003738">
    <property type="entry name" value="SRAP"/>
</dbReference>
<evidence type="ECO:0000313" key="9">
    <source>
        <dbReference type="Proteomes" id="UP000034424"/>
    </source>
</evidence>
<dbReference type="Gene3D" id="3.90.1680.10">
    <property type="entry name" value="SOS response associated peptidase-like"/>
    <property type="match status" value="1"/>
</dbReference>
<sequence>MCGAYGLSVQSIQNLIDRYDIVNFLDNFKPRWNIRPGQSNPVIVNQGNKEIELMVWGLIPHFAADEQYKYKTINAKAETVHTLPTFRHSFVKKRCLVPATGFYEPDKINCVKQPFPWHYFKMKDNSIFSFAGLYDVWKDKNNGKEIHSYSIITTVPNTIVGKYHDRMPVILEKEEEEKWLNPDINEASQLLLLLKPFPDDRLEEWEVGAGARNPINDYPEVIEPYKSSRQGTLF</sequence>
<dbReference type="PANTHER" id="PTHR13604:SF0">
    <property type="entry name" value="ABASIC SITE PROCESSING PROTEIN HMCES"/>
    <property type="match status" value="1"/>
</dbReference>
<dbReference type="AlphaFoldDB" id="A0A0F8HC58"/>
<dbReference type="PANTHER" id="PTHR13604">
    <property type="entry name" value="DC12-RELATED"/>
    <property type="match status" value="1"/>
</dbReference>
<dbReference type="GO" id="GO:0016829">
    <property type="term" value="F:lyase activity"/>
    <property type="evidence" value="ECO:0007669"/>
    <property type="project" value="UniProtKB-KW"/>
</dbReference>
<dbReference type="PATRIC" id="fig|2209.70.peg.1662"/>
<dbReference type="EMBL" id="JJPL01000078">
    <property type="protein sequence ID" value="KKG64499.1"/>
    <property type="molecule type" value="Genomic_DNA"/>
</dbReference>
<accession>A0A0F8HC58</accession>
<dbReference type="Proteomes" id="UP000034424">
    <property type="component" value="Unassembled WGS sequence"/>
</dbReference>
<keyword evidence="6" id="KW-0238">DNA-binding</keyword>
<proteinExistence type="inferred from homology"/>
<dbReference type="Pfam" id="PF02586">
    <property type="entry name" value="SRAP"/>
    <property type="match status" value="1"/>
</dbReference>
<keyword evidence="5" id="KW-0190">Covalent protein-DNA linkage</keyword>
<reference evidence="8 9" key="1">
    <citation type="journal article" date="2015" name="ISME J.">
        <title>Genomic and phenotypic differentiation among Methanosarcina mazei populations from Columbia River sediment.</title>
        <authorList>
            <person name="Youngblut N.D."/>
            <person name="Wirth J.S."/>
            <person name="Henriksen J.R."/>
            <person name="Smith M."/>
            <person name="Simon H."/>
            <person name="Metcalf W.W."/>
            <person name="Whitaker R.J."/>
        </authorList>
    </citation>
    <scope>NUCLEOTIDE SEQUENCE [LARGE SCALE GENOMIC DNA]</scope>
    <source>
        <strain evidence="8 9">3.F.T.2.1</strain>
    </source>
</reference>
<dbReference type="InterPro" id="IPR036590">
    <property type="entry name" value="SRAP-like"/>
</dbReference>
<dbReference type="SUPFAM" id="SSF143081">
    <property type="entry name" value="BB1717-like"/>
    <property type="match status" value="1"/>
</dbReference>
<comment type="caution">
    <text evidence="8">The sequence shown here is derived from an EMBL/GenBank/DDBJ whole genome shotgun (WGS) entry which is preliminary data.</text>
</comment>
<keyword evidence="2" id="KW-0645">Protease</keyword>
<organism evidence="8 9">
    <name type="scientific">Methanosarcina mazei</name>
    <name type="common">Methanosarcina frisia</name>
    <dbReference type="NCBI Taxonomy" id="2209"/>
    <lineage>
        <taxon>Archaea</taxon>
        <taxon>Methanobacteriati</taxon>
        <taxon>Methanobacteriota</taxon>
        <taxon>Stenosarchaea group</taxon>
        <taxon>Methanomicrobia</taxon>
        <taxon>Methanosarcinales</taxon>
        <taxon>Methanosarcinaceae</taxon>
        <taxon>Methanosarcina</taxon>
    </lineage>
</organism>
<dbReference type="GO" id="GO:0106300">
    <property type="term" value="P:protein-DNA covalent cross-linking repair"/>
    <property type="evidence" value="ECO:0007669"/>
    <property type="project" value="InterPro"/>
</dbReference>
<keyword evidence="3" id="KW-0227">DNA damage</keyword>
<comment type="similarity">
    <text evidence="1">Belongs to the SOS response-associated peptidase family.</text>
</comment>
<gene>
    <name evidence="8" type="ORF">DU67_07480</name>
</gene>
<evidence type="ECO:0000256" key="6">
    <source>
        <dbReference type="ARBA" id="ARBA00023125"/>
    </source>
</evidence>
<evidence type="ECO:0000256" key="1">
    <source>
        <dbReference type="ARBA" id="ARBA00008136"/>
    </source>
</evidence>
<evidence type="ECO:0000313" key="8">
    <source>
        <dbReference type="EMBL" id="KKG64499.1"/>
    </source>
</evidence>
<dbReference type="GO" id="GO:0003697">
    <property type="term" value="F:single-stranded DNA binding"/>
    <property type="evidence" value="ECO:0007669"/>
    <property type="project" value="InterPro"/>
</dbReference>
<evidence type="ECO:0000256" key="2">
    <source>
        <dbReference type="ARBA" id="ARBA00022670"/>
    </source>
</evidence>
<evidence type="ECO:0000256" key="7">
    <source>
        <dbReference type="ARBA" id="ARBA00023239"/>
    </source>
</evidence>
<dbReference type="GO" id="GO:0006508">
    <property type="term" value="P:proteolysis"/>
    <property type="evidence" value="ECO:0007669"/>
    <property type="project" value="UniProtKB-KW"/>
</dbReference>
<evidence type="ECO:0000256" key="3">
    <source>
        <dbReference type="ARBA" id="ARBA00022763"/>
    </source>
</evidence>
<evidence type="ECO:0000256" key="5">
    <source>
        <dbReference type="ARBA" id="ARBA00023124"/>
    </source>
</evidence>
<protein>
    <recommendedName>
        <fullName evidence="10">Abasic site processing protein</fullName>
    </recommendedName>
</protein>
<keyword evidence="4" id="KW-0378">Hydrolase</keyword>
<evidence type="ECO:0000256" key="4">
    <source>
        <dbReference type="ARBA" id="ARBA00022801"/>
    </source>
</evidence>
<keyword evidence="7" id="KW-0456">Lyase</keyword>
<name>A0A0F8HC58_METMZ</name>